<name>A0A1V3XYT6_MYCKA</name>
<protein>
    <submittedName>
        <fullName evidence="1">Uncharacterized protein</fullName>
    </submittedName>
</protein>
<proteinExistence type="predicted"/>
<sequence length="96" mass="9545">MGGRLGVVTVLLGVDVTVGTPVTVTVLVLVDGVCTTVVVVTVTELVLVDGGGSTVVLDEAVDELVAGAITPQATRLPESPVASVSSSGPGVPFFWV</sequence>
<dbReference type="EMBL" id="MVBN01000001">
    <property type="protein sequence ID" value="OOK84427.1"/>
    <property type="molecule type" value="Genomic_DNA"/>
</dbReference>
<dbReference type="Proteomes" id="UP000188532">
    <property type="component" value="Unassembled WGS sequence"/>
</dbReference>
<gene>
    <name evidence="1" type="ORF">BZL29_0126</name>
</gene>
<reference evidence="1 2" key="1">
    <citation type="submission" date="2017-02" db="EMBL/GenBank/DDBJ databases">
        <title>Complete genome sequences of Mycobacterium kansasii strains isolated from rhesus macaques.</title>
        <authorList>
            <person name="Panda A."/>
            <person name="Nagaraj S."/>
            <person name="Zhao X."/>
            <person name="Tettelin H."/>
            <person name="Detolla L.J."/>
        </authorList>
    </citation>
    <scope>NUCLEOTIDE SEQUENCE [LARGE SCALE GENOMIC DNA]</scope>
    <source>
        <strain evidence="1 2">11-3469</strain>
    </source>
</reference>
<accession>A0A1V3XYT6</accession>
<organism evidence="1 2">
    <name type="scientific">Mycobacterium kansasii</name>
    <dbReference type="NCBI Taxonomy" id="1768"/>
    <lineage>
        <taxon>Bacteria</taxon>
        <taxon>Bacillati</taxon>
        <taxon>Actinomycetota</taxon>
        <taxon>Actinomycetes</taxon>
        <taxon>Mycobacteriales</taxon>
        <taxon>Mycobacteriaceae</taxon>
        <taxon>Mycobacterium</taxon>
    </lineage>
</organism>
<comment type="caution">
    <text evidence="1">The sequence shown here is derived from an EMBL/GenBank/DDBJ whole genome shotgun (WGS) entry which is preliminary data.</text>
</comment>
<evidence type="ECO:0000313" key="2">
    <source>
        <dbReference type="Proteomes" id="UP000188532"/>
    </source>
</evidence>
<dbReference type="AlphaFoldDB" id="A0A1V3XYT6"/>
<evidence type="ECO:0000313" key="1">
    <source>
        <dbReference type="EMBL" id="OOK84427.1"/>
    </source>
</evidence>